<evidence type="ECO:0000313" key="3">
    <source>
        <dbReference type="EMBL" id="CAF1401627.1"/>
    </source>
</evidence>
<organism evidence="3 4">
    <name type="scientific">Adineta ricciae</name>
    <name type="common">Rotifer</name>
    <dbReference type="NCBI Taxonomy" id="249248"/>
    <lineage>
        <taxon>Eukaryota</taxon>
        <taxon>Metazoa</taxon>
        <taxon>Spiralia</taxon>
        <taxon>Gnathifera</taxon>
        <taxon>Rotifera</taxon>
        <taxon>Eurotatoria</taxon>
        <taxon>Bdelloidea</taxon>
        <taxon>Adinetida</taxon>
        <taxon>Adinetidae</taxon>
        <taxon>Adineta</taxon>
    </lineage>
</organism>
<feature type="region of interest" description="Disordered" evidence="1">
    <location>
        <begin position="1"/>
        <end position="35"/>
    </location>
</feature>
<keyword evidence="2" id="KW-0812">Transmembrane</keyword>
<evidence type="ECO:0000313" key="4">
    <source>
        <dbReference type="Proteomes" id="UP000663828"/>
    </source>
</evidence>
<protein>
    <submittedName>
        <fullName evidence="3">Uncharacterized protein</fullName>
    </submittedName>
</protein>
<sequence>MPRNNKSKPCPKPTPENSISQATPPLQKTTSTQTDSPEDLRFVCFTSLLLMVVSSIFVYHLWTIPPIDTWAVNTNPMGFMYSAAEVLPGPRLIIPTTGCVKI</sequence>
<keyword evidence="4" id="KW-1185">Reference proteome</keyword>
<feature type="transmembrane region" description="Helical" evidence="2">
    <location>
        <begin position="42"/>
        <end position="62"/>
    </location>
</feature>
<keyword evidence="2" id="KW-1133">Transmembrane helix</keyword>
<gene>
    <name evidence="3" type="ORF">XAT740_LOCUS34172</name>
</gene>
<evidence type="ECO:0000256" key="2">
    <source>
        <dbReference type="SAM" id="Phobius"/>
    </source>
</evidence>
<name>A0A815L4B8_ADIRI</name>
<keyword evidence="2" id="KW-0472">Membrane</keyword>
<reference evidence="3" key="1">
    <citation type="submission" date="2021-02" db="EMBL/GenBank/DDBJ databases">
        <authorList>
            <person name="Nowell W R."/>
        </authorList>
    </citation>
    <scope>NUCLEOTIDE SEQUENCE</scope>
</reference>
<dbReference type="EMBL" id="CAJNOR010003318">
    <property type="protein sequence ID" value="CAF1401627.1"/>
    <property type="molecule type" value="Genomic_DNA"/>
</dbReference>
<dbReference type="AlphaFoldDB" id="A0A815L4B8"/>
<dbReference type="Proteomes" id="UP000663828">
    <property type="component" value="Unassembled WGS sequence"/>
</dbReference>
<proteinExistence type="predicted"/>
<evidence type="ECO:0000256" key="1">
    <source>
        <dbReference type="SAM" id="MobiDB-lite"/>
    </source>
</evidence>
<feature type="compositionally biased region" description="Polar residues" evidence="1">
    <location>
        <begin position="15"/>
        <end position="35"/>
    </location>
</feature>
<accession>A0A815L4B8</accession>
<comment type="caution">
    <text evidence="3">The sequence shown here is derived from an EMBL/GenBank/DDBJ whole genome shotgun (WGS) entry which is preliminary data.</text>
</comment>